<comment type="similarity">
    <text evidence="2">Belongs to the importin beta family.</text>
</comment>
<evidence type="ECO:0000256" key="3">
    <source>
        <dbReference type="ARBA" id="ARBA00022448"/>
    </source>
</evidence>
<reference evidence="7 8" key="1">
    <citation type="journal article" date="2012" name="Eukaryot. Cell">
        <title>Genome sequence of the Trichosporon asahii environmental strain CBS 8904.</title>
        <authorList>
            <person name="Yang R.Y."/>
            <person name="Li H.T."/>
            <person name="Zhu H."/>
            <person name="Zhou G.P."/>
            <person name="Wang M."/>
            <person name="Wang L."/>
        </authorList>
    </citation>
    <scope>NUCLEOTIDE SEQUENCE [LARGE SCALE GENOMIC DNA]</scope>
    <source>
        <strain evidence="7 8">CBS 8904</strain>
    </source>
</reference>
<dbReference type="InterPro" id="IPR040520">
    <property type="entry name" value="Importin_rep_3"/>
</dbReference>
<dbReference type="GO" id="GO:0005634">
    <property type="term" value="C:nucleus"/>
    <property type="evidence" value="ECO:0007669"/>
    <property type="project" value="UniProtKB-SubCell"/>
</dbReference>
<dbReference type="OMA" id="CLASIGK"/>
<dbReference type="OrthoDB" id="2016913at2759"/>
<evidence type="ECO:0008006" key="9">
    <source>
        <dbReference type="Google" id="ProtNLM"/>
    </source>
</evidence>
<dbReference type="FunCoup" id="K1VLS1">
    <property type="interactions" value="144"/>
</dbReference>
<dbReference type="Pfam" id="PF18806">
    <property type="entry name" value="Importin_rep_3"/>
    <property type="match status" value="1"/>
</dbReference>
<dbReference type="PANTHER" id="PTHR12363:SF33">
    <property type="entry name" value="IMPORTIN-13"/>
    <property type="match status" value="1"/>
</dbReference>
<organism evidence="7 8">
    <name type="scientific">Trichosporon asahii var. asahii (strain CBS 8904)</name>
    <name type="common">Yeast</name>
    <dbReference type="NCBI Taxonomy" id="1220162"/>
    <lineage>
        <taxon>Eukaryota</taxon>
        <taxon>Fungi</taxon>
        <taxon>Dikarya</taxon>
        <taxon>Basidiomycota</taxon>
        <taxon>Agaricomycotina</taxon>
        <taxon>Tremellomycetes</taxon>
        <taxon>Trichosporonales</taxon>
        <taxon>Trichosporonaceae</taxon>
        <taxon>Trichosporon</taxon>
    </lineage>
</organism>
<comment type="caution">
    <text evidence="7">The sequence shown here is derived from an EMBL/GenBank/DDBJ whole genome shotgun (WGS) entry which is preliminary data.</text>
</comment>
<proteinExistence type="inferred from homology"/>
<dbReference type="HOGENOM" id="CLU_005996_3_0_1"/>
<sequence length="1038" mass="113370">MDEEQEKRAPVPVPPFPVLPQSDVEQVASLFDPATSSNPGLAKSLQQKLQEIQGREEAWGLISGLARHDVSWLWEIEADSQDANVRFFSAHTAQVKISRDWDSLPEALRPALLSLLLETLAEAVSPTQPHTFQPGNAVVLASLLLRLPFHQFPNPIQTVLNVIGQALARATDLPPSVPASGYATPTSFPARGHSLEDEARLRSRMRLWALEWNALRKFIETDVPAVMQTITDSMTGENGVLSPTERVKAAEAACKCADSWINYGLGADELTALLPHLYNLLPLPAASTTLVEVLSESIFRFGKGTKILTEPLMAWVIGPNGQQLIGAANDEEVLAFTKMLCALVEHSSEWLVARLQQSDVQAFLGTILRITNWEGSGGVEESVSELTLPIYPLIQEAIMDSEVFSEPHETSPSWAVAKDFFRQLVDITRRKVRWPGNGEEPSGLGGLDKEDREAFDTWQLTFRYYVLREEMLSSLVQIATEQIGNNAPWQDIEATLHCIRYSGEAVPLGEDKSLPIIFSNDVVNRLLSRGAQGLGEERLRLTFVCTIRAYEEWFKFHPDYLLPVLSYLVPSLTSSHLVSRSAADSLKALCDICRQKLVPHIGAFSELHSKIGDLGPEEQTKVIEGITSVIQALQPTEAVGPVQGILGPIVDRLGSAVQIVQANPAEAANALVPAMNALTACFKGLSPSDDDMFDLTEADETARNEGIAIARSQPVMIDLRQRTESAIQGVVQVWNGDSEVADAISSLLKQATLSTTDTLVSLSPLPLLSLVCAACERQPSALWMSLASTLTLRMGSNNSPLAKRKDKTPEEQAAQDAEDERRYSVVADAAQRLAVCASSLLGREGGLRDNPDVVEAWFKFCSAVASRFPGVLLRLDEQVIDAFMSLGILGLGAQERFSLKTAAEFFIALLANTRYPSPLEEPTERLLNVYGARILRALLLSAGSEGPRSVIPNLAELLASLVTRVPGPEMTSWLDGILAEPNFPDARSTPESKARLKGTVLRSRTTKKMREALHEFALVARGLANTTYGNATAVALDR</sequence>
<dbReference type="AlphaFoldDB" id="K1VLS1"/>
<dbReference type="GO" id="GO:0005737">
    <property type="term" value="C:cytoplasm"/>
    <property type="evidence" value="ECO:0007669"/>
    <property type="project" value="TreeGrafter"/>
</dbReference>
<evidence type="ECO:0000256" key="6">
    <source>
        <dbReference type="SAM" id="MobiDB-lite"/>
    </source>
</evidence>
<dbReference type="SUPFAM" id="SSF48371">
    <property type="entry name" value="ARM repeat"/>
    <property type="match status" value="1"/>
</dbReference>
<dbReference type="Proteomes" id="UP000006757">
    <property type="component" value="Unassembled WGS sequence"/>
</dbReference>
<evidence type="ECO:0000256" key="4">
    <source>
        <dbReference type="ARBA" id="ARBA00022927"/>
    </source>
</evidence>
<name>K1VLS1_TRIAC</name>
<dbReference type="Pfam" id="PF24140">
    <property type="entry name" value="TPR_TNPO3_IPO13_3rd"/>
    <property type="match status" value="1"/>
</dbReference>
<evidence type="ECO:0000256" key="1">
    <source>
        <dbReference type="ARBA" id="ARBA00004123"/>
    </source>
</evidence>
<dbReference type="InParanoid" id="K1VLS1"/>
<gene>
    <name evidence="7" type="ORF">A1Q2_04022</name>
</gene>
<evidence type="ECO:0000313" key="7">
    <source>
        <dbReference type="EMBL" id="EKD01651.1"/>
    </source>
</evidence>
<dbReference type="EMBL" id="AMBO01000312">
    <property type="protein sequence ID" value="EKD01651.1"/>
    <property type="molecule type" value="Genomic_DNA"/>
</dbReference>
<keyword evidence="8" id="KW-1185">Reference proteome</keyword>
<dbReference type="InterPro" id="IPR051345">
    <property type="entry name" value="Importin_beta-like_NTR"/>
</dbReference>
<keyword evidence="3" id="KW-0813">Transport</keyword>
<keyword evidence="5" id="KW-0539">Nucleus</keyword>
<evidence type="ECO:0000313" key="8">
    <source>
        <dbReference type="Proteomes" id="UP000006757"/>
    </source>
</evidence>
<keyword evidence="4" id="KW-0653">Protein transport</keyword>
<accession>K1VLS1</accession>
<dbReference type="eggNOG" id="KOG2022">
    <property type="taxonomic scope" value="Eukaryota"/>
</dbReference>
<dbReference type="Gene3D" id="1.25.10.10">
    <property type="entry name" value="Leucine-rich Repeat Variant"/>
    <property type="match status" value="1"/>
</dbReference>
<evidence type="ECO:0000256" key="2">
    <source>
        <dbReference type="ARBA" id="ARBA00007991"/>
    </source>
</evidence>
<feature type="region of interest" description="Disordered" evidence="6">
    <location>
        <begin position="797"/>
        <end position="820"/>
    </location>
</feature>
<evidence type="ECO:0000256" key="5">
    <source>
        <dbReference type="ARBA" id="ARBA00023242"/>
    </source>
</evidence>
<protein>
    <recommendedName>
        <fullName evidence="9">Importin-13</fullName>
    </recommendedName>
</protein>
<dbReference type="GO" id="GO:0006606">
    <property type="term" value="P:protein import into nucleus"/>
    <property type="evidence" value="ECO:0007669"/>
    <property type="project" value="TreeGrafter"/>
</dbReference>
<dbReference type="PANTHER" id="PTHR12363">
    <property type="entry name" value="TRANSPORTIN 3 AND IMPORTIN 13"/>
    <property type="match status" value="1"/>
</dbReference>
<dbReference type="InterPro" id="IPR057942">
    <property type="entry name" value="TPR_TNPO3_IPO13_3rd"/>
</dbReference>
<dbReference type="STRING" id="1220162.K1VLS1"/>
<comment type="subcellular location">
    <subcellularLocation>
        <location evidence="1">Nucleus</location>
    </subcellularLocation>
</comment>
<dbReference type="InterPro" id="IPR016024">
    <property type="entry name" value="ARM-type_fold"/>
</dbReference>
<dbReference type="InterPro" id="IPR011989">
    <property type="entry name" value="ARM-like"/>
</dbReference>